<gene>
    <name evidence="1" type="ORF">METZ01_LOCUS484618</name>
</gene>
<feature type="non-terminal residue" evidence="1">
    <location>
        <position position="117"/>
    </location>
</feature>
<protein>
    <recommendedName>
        <fullName evidence="2">Phytanoyl-CoA dioxygenase</fullName>
    </recommendedName>
</protein>
<evidence type="ECO:0008006" key="2">
    <source>
        <dbReference type="Google" id="ProtNLM"/>
    </source>
</evidence>
<dbReference type="AlphaFoldDB" id="A0A383CI04"/>
<dbReference type="EMBL" id="UINC01208964">
    <property type="protein sequence ID" value="SVE31764.1"/>
    <property type="molecule type" value="Genomic_DNA"/>
</dbReference>
<name>A0A383CI04_9ZZZZ</name>
<accession>A0A383CI04</accession>
<dbReference type="SUPFAM" id="SSF51197">
    <property type="entry name" value="Clavaminate synthase-like"/>
    <property type="match status" value="1"/>
</dbReference>
<proteinExistence type="predicted"/>
<evidence type="ECO:0000313" key="1">
    <source>
        <dbReference type="EMBL" id="SVE31764.1"/>
    </source>
</evidence>
<organism evidence="1">
    <name type="scientific">marine metagenome</name>
    <dbReference type="NCBI Taxonomy" id="408172"/>
    <lineage>
        <taxon>unclassified sequences</taxon>
        <taxon>metagenomes</taxon>
        <taxon>ecological metagenomes</taxon>
    </lineage>
</organism>
<reference evidence="1" key="1">
    <citation type="submission" date="2018-05" db="EMBL/GenBank/DDBJ databases">
        <authorList>
            <person name="Lanie J.A."/>
            <person name="Ng W.-L."/>
            <person name="Kazmierczak K.M."/>
            <person name="Andrzejewski T.M."/>
            <person name="Davidsen T.M."/>
            <person name="Wayne K.J."/>
            <person name="Tettelin H."/>
            <person name="Glass J.I."/>
            <person name="Rusch D."/>
            <person name="Podicherti R."/>
            <person name="Tsui H.-C.T."/>
            <person name="Winkler M.E."/>
        </authorList>
    </citation>
    <scope>NUCLEOTIDE SEQUENCE</scope>
</reference>
<sequence length="117" mass="13662">MFGQDWLGAQHRRVLVSSRGLRKYSTEKLAVPKRLTEDEVARYQREGYLSPLRMFDKVEISEFRQKLESFEASQGGPITGDMRSKSHLIFKWVDDIMRDDRILDPVEDLIGGDILCW</sequence>
<dbReference type="Gene3D" id="2.60.120.620">
    <property type="entry name" value="q2cbj1_9rhob like domain"/>
    <property type="match status" value="1"/>
</dbReference>